<accession>A0A6I6GQM7</accession>
<dbReference type="KEGG" id="fls:GLV81_04230"/>
<sequence length="196" mass="22181">MKLMYLFFMSVCFSVSVHAQSSSSSGAASIQFWKNLQSLCGKAFAGTVTQAPANDTNFANKTLLMHVIQCSSHEIRIPFHVGNNRSRTWVLTLKDSLIELRHDHRHEDGHPDKVTQYGGLATSTGMPTVQYFPADQFTVNLLPNAAANVWWMELQMNQYFSYNLRRIGSDRQYSIRFDLSKPVAPPPAPWGFEVKH</sequence>
<evidence type="ECO:0000256" key="1">
    <source>
        <dbReference type="SAM" id="SignalP"/>
    </source>
</evidence>
<gene>
    <name evidence="2" type="ORF">GLV81_04230</name>
</gene>
<organism evidence="2 3">
    <name type="scientific">Phnomibacter ginsenosidimutans</name>
    <dbReference type="NCBI Taxonomy" id="2676868"/>
    <lineage>
        <taxon>Bacteria</taxon>
        <taxon>Pseudomonadati</taxon>
        <taxon>Bacteroidota</taxon>
        <taxon>Chitinophagia</taxon>
        <taxon>Chitinophagales</taxon>
        <taxon>Chitinophagaceae</taxon>
        <taxon>Phnomibacter</taxon>
    </lineage>
</organism>
<dbReference type="RefSeq" id="WP_157477156.1">
    <property type="nucleotide sequence ID" value="NZ_CP046566.1"/>
</dbReference>
<feature type="signal peptide" evidence="1">
    <location>
        <begin position="1"/>
        <end position="19"/>
    </location>
</feature>
<evidence type="ECO:0000313" key="3">
    <source>
        <dbReference type="Proteomes" id="UP000426027"/>
    </source>
</evidence>
<keyword evidence="3" id="KW-1185">Reference proteome</keyword>
<dbReference type="EMBL" id="CP046566">
    <property type="protein sequence ID" value="QGW27409.1"/>
    <property type="molecule type" value="Genomic_DNA"/>
</dbReference>
<dbReference type="Proteomes" id="UP000426027">
    <property type="component" value="Chromosome"/>
</dbReference>
<protein>
    <recommendedName>
        <fullName evidence="4">Secreted protein</fullName>
    </recommendedName>
</protein>
<evidence type="ECO:0000313" key="2">
    <source>
        <dbReference type="EMBL" id="QGW27409.1"/>
    </source>
</evidence>
<reference evidence="2 3" key="1">
    <citation type="submission" date="2019-11" db="EMBL/GenBank/DDBJ databases">
        <authorList>
            <person name="Im W.T."/>
        </authorList>
    </citation>
    <scope>NUCLEOTIDE SEQUENCE [LARGE SCALE GENOMIC DNA]</scope>
    <source>
        <strain evidence="2 3">SB-02</strain>
    </source>
</reference>
<dbReference type="AlphaFoldDB" id="A0A6I6GQM7"/>
<feature type="chain" id="PRO_5026027101" description="Secreted protein" evidence="1">
    <location>
        <begin position="20"/>
        <end position="196"/>
    </location>
</feature>
<name>A0A6I6GQM7_9BACT</name>
<keyword evidence="1" id="KW-0732">Signal</keyword>
<proteinExistence type="predicted"/>
<evidence type="ECO:0008006" key="4">
    <source>
        <dbReference type="Google" id="ProtNLM"/>
    </source>
</evidence>